<dbReference type="Pfam" id="PF04434">
    <property type="entry name" value="SWIM"/>
    <property type="match status" value="1"/>
</dbReference>
<feature type="non-terminal residue" evidence="7">
    <location>
        <position position="1"/>
    </location>
</feature>
<dbReference type="InterPro" id="IPR006564">
    <property type="entry name" value="Znf_PMZ"/>
</dbReference>
<evidence type="ECO:0000256" key="1">
    <source>
        <dbReference type="ARBA" id="ARBA00022723"/>
    </source>
</evidence>
<dbReference type="Proteomes" id="UP000027120">
    <property type="component" value="Unassembled WGS sequence"/>
</dbReference>
<feature type="region of interest" description="Disordered" evidence="5">
    <location>
        <begin position="89"/>
        <end position="117"/>
    </location>
</feature>
<dbReference type="STRING" id="2711.A0A067DFV3"/>
<evidence type="ECO:0000256" key="5">
    <source>
        <dbReference type="SAM" id="MobiDB-lite"/>
    </source>
</evidence>
<dbReference type="PANTHER" id="PTHR31973">
    <property type="entry name" value="POLYPROTEIN, PUTATIVE-RELATED"/>
    <property type="match status" value="1"/>
</dbReference>
<proteinExistence type="predicted"/>
<dbReference type="InterPro" id="IPR007527">
    <property type="entry name" value="Znf_SWIM"/>
</dbReference>
<protein>
    <recommendedName>
        <fullName evidence="6">SWIM-type domain-containing protein</fullName>
    </recommendedName>
</protein>
<reference evidence="7 8" key="1">
    <citation type="submission" date="2014-04" db="EMBL/GenBank/DDBJ databases">
        <authorList>
            <consortium name="International Citrus Genome Consortium"/>
            <person name="Gmitter F."/>
            <person name="Chen C."/>
            <person name="Farmerie W."/>
            <person name="Harkins T."/>
            <person name="Desany B."/>
            <person name="Mohiuddin M."/>
            <person name="Kodira C."/>
            <person name="Borodovsky M."/>
            <person name="Lomsadze A."/>
            <person name="Burns P."/>
            <person name="Jenkins J."/>
            <person name="Prochnik S."/>
            <person name="Shu S."/>
            <person name="Chapman J."/>
            <person name="Pitluck S."/>
            <person name="Schmutz J."/>
            <person name="Rokhsar D."/>
        </authorList>
    </citation>
    <scope>NUCLEOTIDE SEQUENCE</scope>
</reference>
<dbReference type="AlphaFoldDB" id="A0A067DFV3"/>
<dbReference type="GO" id="GO:0008270">
    <property type="term" value="F:zinc ion binding"/>
    <property type="evidence" value="ECO:0007669"/>
    <property type="project" value="UniProtKB-KW"/>
</dbReference>
<keyword evidence="3" id="KW-0862">Zinc</keyword>
<evidence type="ECO:0000259" key="6">
    <source>
        <dbReference type="PROSITE" id="PS50966"/>
    </source>
</evidence>
<dbReference type="SMART" id="SM00575">
    <property type="entry name" value="ZnF_PMZ"/>
    <property type="match status" value="1"/>
</dbReference>
<dbReference type="PANTHER" id="PTHR31973:SF187">
    <property type="entry name" value="MUTATOR TRANSPOSASE MUDRA PROTEIN"/>
    <property type="match status" value="1"/>
</dbReference>
<sequence length="117" mass="13591">DEDRHYMADLEKFECDCGAWQISGLSCKHAMACISRNSLEPIDFVDESLKKDAYLRTYSETICPIPDQCNWPSVDKHVLLPLVKHVKIGKPKHNRKRERNEGPARKKKVHFDMQPVQ</sequence>
<feature type="domain" description="SWIM-type" evidence="6">
    <location>
        <begin position="6"/>
        <end position="38"/>
    </location>
</feature>
<name>A0A067DFV3_CITSI</name>
<organism evidence="7 8">
    <name type="scientific">Citrus sinensis</name>
    <name type="common">Sweet orange</name>
    <name type="synonym">Citrus aurantium var. sinensis</name>
    <dbReference type="NCBI Taxonomy" id="2711"/>
    <lineage>
        <taxon>Eukaryota</taxon>
        <taxon>Viridiplantae</taxon>
        <taxon>Streptophyta</taxon>
        <taxon>Embryophyta</taxon>
        <taxon>Tracheophyta</taxon>
        <taxon>Spermatophyta</taxon>
        <taxon>Magnoliopsida</taxon>
        <taxon>eudicotyledons</taxon>
        <taxon>Gunneridae</taxon>
        <taxon>Pentapetalae</taxon>
        <taxon>rosids</taxon>
        <taxon>malvids</taxon>
        <taxon>Sapindales</taxon>
        <taxon>Rutaceae</taxon>
        <taxon>Aurantioideae</taxon>
        <taxon>Citrus</taxon>
    </lineage>
</organism>
<evidence type="ECO:0000313" key="7">
    <source>
        <dbReference type="EMBL" id="KDO37912.1"/>
    </source>
</evidence>
<evidence type="ECO:0000256" key="3">
    <source>
        <dbReference type="ARBA" id="ARBA00022833"/>
    </source>
</evidence>
<accession>A0A067DFV3</accession>
<keyword evidence="1" id="KW-0479">Metal-binding</keyword>
<evidence type="ECO:0000313" key="8">
    <source>
        <dbReference type="Proteomes" id="UP000027120"/>
    </source>
</evidence>
<keyword evidence="2 4" id="KW-0863">Zinc-finger</keyword>
<dbReference type="EMBL" id="KK789322">
    <property type="protein sequence ID" value="KDO37912.1"/>
    <property type="molecule type" value="Genomic_DNA"/>
</dbReference>
<evidence type="ECO:0000256" key="2">
    <source>
        <dbReference type="ARBA" id="ARBA00022771"/>
    </source>
</evidence>
<dbReference type="PROSITE" id="PS50966">
    <property type="entry name" value="ZF_SWIM"/>
    <property type="match status" value="1"/>
</dbReference>
<keyword evidence="8" id="KW-1185">Reference proteome</keyword>
<evidence type="ECO:0000256" key="4">
    <source>
        <dbReference type="PROSITE-ProRule" id="PRU00325"/>
    </source>
</evidence>
<gene>
    <name evidence="7" type="ORF">CISIN_1g045311mg</name>
</gene>